<protein>
    <submittedName>
        <fullName evidence="2">Uncharacterized protein</fullName>
    </submittedName>
</protein>
<comment type="caution">
    <text evidence="2">The sequence shown here is derived from an EMBL/GenBank/DDBJ whole genome shotgun (WGS) entry which is preliminary data.</text>
</comment>
<organism evidence="2 3">
    <name type="scientific">Botrimarina hoheduenensis</name>
    <dbReference type="NCBI Taxonomy" id="2528000"/>
    <lineage>
        <taxon>Bacteria</taxon>
        <taxon>Pseudomonadati</taxon>
        <taxon>Planctomycetota</taxon>
        <taxon>Planctomycetia</taxon>
        <taxon>Pirellulales</taxon>
        <taxon>Lacipirellulaceae</taxon>
        <taxon>Botrimarina</taxon>
    </lineage>
</organism>
<feature type="signal peptide" evidence="1">
    <location>
        <begin position="1"/>
        <end position="23"/>
    </location>
</feature>
<evidence type="ECO:0000313" key="3">
    <source>
        <dbReference type="Proteomes" id="UP000318995"/>
    </source>
</evidence>
<gene>
    <name evidence="2" type="ORF">Pla111_22050</name>
</gene>
<dbReference type="OrthoDB" id="289755at2"/>
<evidence type="ECO:0000313" key="2">
    <source>
        <dbReference type="EMBL" id="TWT43255.1"/>
    </source>
</evidence>
<keyword evidence="1" id="KW-0732">Signal</keyword>
<sequence precursor="true">MLSIRNRLLCCVAMGLGGLTIDAAEVPFWQDPVVTYTNGMRLPSTTSQRSHNVYWQCDPGHRGYCDCRLYGPCRNELRQLGSRVENGYRLPYGAAPGPVVNHELFAADDAVEPAEGQRLGVIPLDQANTPRLSVPTAAVPQTPAGSVWLDALQSLGNQSLENQTLGTPAVATPTP</sequence>
<feature type="chain" id="PRO_5023141453" evidence="1">
    <location>
        <begin position="24"/>
        <end position="175"/>
    </location>
</feature>
<keyword evidence="3" id="KW-1185">Reference proteome</keyword>
<accession>A0A5C5VYY6</accession>
<dbReference type="EMBL" id="SJPH01000004">
    <property type="protein sequence ID" value="TWT43255.1"/>
    <property type="molecule type" value="Genomic_DNA"/>
</dbReference>
<reference evidence="2 3" key="1">
    <citation type="submission" date="2019-02" db="EMBL/GenBank/DDBJ databases">
        <title>Deep-cultivation of Planctomycetes and their phenomic and genomic characterization uncovers novel biology.</title>
        <authorList>
            <person name="Wiegand S."/>
            <person name="Jogler M."/>
            <person name="Boedeker C."/>
            <person name="Pinto D."/>
            <person name="Vollmers J."/>
            <person name="Rivas-Marin E."/>
            <person name="Kohn T."/>
            <person name="Peeters S.H."/>
            <person name="Heuer A."/>
            <person name="Rast P."/>
            <person name="Oberbeckmann S."/>
            <person name="Bunk B."/>
            <person name="Jeske O."/>
            <person name="Meyerdierks A."/>
            <person name="Storesund J.E."/>
            <person name="Kallscheuer N."/>
            <person name="Luecker S."/>
            <person name="Lage O.M."/>
            <person name="Pohl T."/>
            <person name="Merkel B.J."/>
            <person name="Hornburger P."/>
            <person name="Mueller R.-W."/>
            <person name="Bruemmer F."/>
            <person name="Labrenz M."/>
            <person name="Spormann A.M."/>
            <person name="Op Den Camp H."/>
            <person name="Overmann J."/>
            <person name="Amann R."/>
            <person name="Jetten M.S.M."/>
            <person name="Mascher T."/>
            <person name="Medema M.H."/>
            <person name="Devos D.P."/>
            <person name="Kaster A.-K."/>
            <person name="Ovreas L."/>
            <person name="Rohde M."/>
            <person name="Galperin M.Y."/>
            <person name="Jogler C."/>
        </authorList>
    </citation>
    <scope>NUCLEOTIDE SEQUENCE [LARGE SCALE GENOMIC DNA]</scope>
    <source>
        <strain evidence="2 3">Pla111</strain>
    </source>
</reference>
<name>A0A5C5VYY6_9BACT</name>
<dbReference type="Proteomes" id="UP000318995">
    <property type="component" value="Unassembled WGS sequence"/>
</dbReference>
<proteinExistence type="predicted"/>
<dbReference type="RefSeq" id="WP_146574236.1">
    <property type="nucleotide sequence ID" value="NZ_SJPH01000004.1"/>
</dbReference>
<dbReference type="AlphaFoldDB" id="A0A5C5VYY6"/>
<evidence type="ECO:0000256" key="1">
    <source>
        <dbReference type="SAM" id="SignalP"/>
    </source>
</evidence>